<feature type="transmembrane region" description="Helical" evidence="3">
    <location>
        <begin position="187"/>
        <end position="212"/>
    </location>
</feature>
<dbReference type="PANTHER" id="PTHR47745">
    <property type="entry name" value="IZUMO SPERM-EGG FUSION PROTEIN 2"/>
    <property type="match status" value="1"/>
</dbReference>
<keyword evidence="2 4" id="KW-0732">Signal</keyword>
<comment type="caution">
    <text evidence="5">The sequence shown here is derived from an EMBL/GenBank/DDBJ whole genome shotgun (WGS) entry which is preliminary data.</text>
</comment>
<sequence length="221" mass="25000">MPLRWALLLLLGLSARRGWGCLQCDNSVLMTLRQLRLAIIPSRFGEEHVRARALALLQGMEGPFFRDYAVNSFVGVVGTDNLDLVASFMKNQINNLMVNSLRDGPLLEQLVILREKVTMKLKTVLRLYELKACDHKTCGLMKEEVLDCLHCLKISPKCVTKKYCFVDRQPRVALQYNKKSGYLQNQAVLGIIVSVCLAVFAFGVIVASAITYRQNRKLLLR</sequence>
<dbReference type="EMBL" id="JACASF010000021">
    <property type="protein sequence ID" value="KAF6406983.1"/>
    <property type="molecule type" value="Genomic_DNA"/>
</dbReference>
<dbReference type="InterPro" id="IPR042920">
    <property type="entry name" value="IZUMO2"/>
</dbReference>
<keyword evidence="6" id="KW-1185">Reference proteome</keyword>
<organism evidence="5 6">
    <name type="scientific">Molossus molossus</name>
    <name type="common">Pallas' mastiff bat</name>
    <name type="synonym">Vespertilio molossus</name>
    <dbReference type="NCBI Taxonomy" id="27622"/>
    <lineage>
        <taxon>Eukaryota</taxon>
        <taxon>Metazoa</taxon>
        <taxon>Chordata</taxon>
        <taxon>Craniata</taxon>
        <taxon>Vertebrata</taxon>
        <taxon>Euteleostomi</taxon>
        <taxon>Mammalia</taxon>
        <taxon>Eutheria</taxon>
        <taxon>Laurasiatheria</taxon>
        <taxon>Chiroptera</taxon>
        <taxon>Yangochiroptera</taxon>
        <taxon>Molossidae</taxon>
        <taxon>Molossus</taxon>
    </lineage>
</organism>
<dbReference type="AlphaFoldDB" id="A0A7J8C804"/>
<evidence type="ECO:0000256" key="2">
    <source>
        <dbReference type="ARBA" id="ARBA00022729"/>
    </source>
</evidence>
<dbReference type="PANTHER" id="PTHR47745:SF1">
    <property type="entry name" value="IZUMO SPERM-EGG FUSION PROTEIN 2"/>
    <property type="match status" value="1"/>
</dbReference>
<evidence type="ECO:0000256" key="1">
    <source>
        <dbReference type="ARBA" id="ARBA00009633"/>
    </source>
</evidence>
<evidence type="ECO:0000313" key="6">
    <source>
        <dbReference type="Proteomes" id="UP000550707"/>
    </source>
</evidence>
<keyword evidence="3" id="KW-0472">Membrane</keyword>
<proteinExistence type="inferred from homology"/>
<dbReference type="Pfam" id="PF15005">
    <property type="entry name" value="IZUMO"/>
    <property type="match status" value="1"/>
</dbReference>
<name>A0A7J8C804_MOLMO</name>
<dbReference type="FunCoup" id="A0A7J8C804">
    <property type="interactions" value="37"/>
</dbReference>
<reference evidence="5 6" key="1">
    <citation type="journal article" date="2020" name="Nature">
        <title>Six reference-quality genomes reveal evolution of bat adaptations.</title>
        <authorList>
            <person name="Jebb D."/>
            <person name="Huang Z."/>
            <person name="Pippel M."/>
            <person name="Hughes G.M."/>
            <person name="Lavrichenko K."/>
            <person name="Devanna P."/>
            <person name="Winkler S."/>
            <person name="Jermiin L.S."/>
            <person name="Skirmuntt E.C."/>
            <person name="Katzourakis A."/>
            <person name="Burkitt-Gray L."/>
            <person name="Ray D.A."/>
            <person name="Sullivan K.A.M."/>
            <person name="Roscito J.G."/>
            <person name="Kirilenko B.M."/>
            <person name="Davalos L.M."/>
            <person name="Corthals A.P."/>
            <person name="Power M.L."/>
            <person name="Jones G."/>
            <person name="Ransome R.D."/>
            <person name="Dechmann D.K.N."/>
            <person name="Locatelli A.G."/>
            <person name="Puechmaille S.J."/>
            <person name="Fedrigo O."/>
            <person name="Jarvis E.D."/>
            <person name="Hiller M."/>
            <person name="Vernes S.C."/>
            <person name="Myers E.W."/>
            <person name="Teeling E.C."/>
        </authorList>
    </citation>
    <scope>NUCLEOTIDE SEQUENCE [LARGE SCALE GENOMIC DNA]</scope>
    <source>
        <strain evidence="5">MMolMol1</strain>
        <tissue evidence="5">Muscle</tissue>
    </source>
</reference>
<comment type="similarity">
    <text evidence="1">Belongs to the Izumo family.</text>
</comment>
<dbReference type="InterPro" id="IPR029389">
    <property type="entry name" value="IZUMO"/>
</dbReference>
<evidence type="ECO:0000256" key="4">
    <source>
        <dbReference type="SAM" id="SignalP"/>
    </source>
</evidence>
<evidence type="ECO:0000256" key="3">
    <source>
        <dbReference type="SAM" id="Phobius"/>
    </source>
</evidence>
<feature type="signal peptide" evidence="4">
    <location>
        <begin position="1"/>
        <end position="20"/>
    </location>
</feature>
<keyword evidence="3" id="KW-1133">Transmembrane helix</keyword>
<dbReference type="InParanoid" id="A0A7J8C804"/>
<keyword evidence="3" id="KW-0812">Transmembrane</keyword>
<dbReference type="Proteomes" id="UP000550707">
    <property type="component" value="Unassembled WGS sequence"/>
</dbReference>
<evidence type="ECO:0000313" key="5">
    <source>
        <dbReference type="EMBL" id="KAF6406983.1"/>
    </source>
</evidence>
<gene>
    <name evidence="5" type="ORF">HJG59_007012</name>
</gene>
<feature type="chain" id="PRO_5029542171" evidence="4">
    <location>
        <begin position="21"/>
        <end position="221"/>
    </location>
</feature>
<protein>
    <submittedName>
        <fullName evidence="5">IZUMO family member 2</fullName>
    </submittedName>
</protein>
<accession>A0A7J8C804</accession>